<dbReference type="SMART" id="SM00906">
    <property type="entry name" value="Fungal_trans"/>
    <property type="match status" value="1"/>
</dbReference>
<name>A0A0C9UT98_SPHS4</name>
<dbReference type="OrthoDB" id="424974at2759"/>
<sequence length="631" mass="68487">MAYYHILRDQNAAQDVWAMMGLVAHMAENIGLHRDPRQWKMDDHAVQERRTLFWEIYFLFILESISLGRPPPLPLDYCDCEYPRLDSDNGNIPVSTFAYHKYTFASTILSQITRVTLGVTPISYGTILALDKRIRDHPALILKEEDFDFSGGSSGAQAQMSVGAGRAQMFMGRAIGEMALLYLHRRFFARALSTYPSHILHCPFGPSVLAIFKAASAYIALMKEFCEREVGLAIRFAIFWNNLLASSFVMAAIATRAPSSVLAPSALSDLDTCHALLVTTTNSSGAASRPSRALDIVAKIRIKAHKIVSDFRAGIIPLSSPNPAKASRRAKRPGEEDPNIPDAIDVLSGKTRLLTTRRRTSSTHANPSNAGGGNLNASAERLVSTGKKNDDLARAERIYAVYRQAHPDLVKVLKDATATPIPPPPRENTASALAVPVGPNIVQQIPNIPPPASLSQPQNLSGVTSMMQQGMVLDPQLIAAQAQVQMVPVQATDVFPGQPQPQQNPPLFLDFSQLLQPQIDLLVNSQSPQTALTQPLLTPSLVEDLQHIFAPAWDLSPPASDDSKTFTSPISNSSGYFDFMQNAGMVSAADVGMGMGQGGTPGTAMDADVIWDDFMKEFGMQVDSDGSPPSG</sequence>
<dbReference type="Proteomes" id="UP000054279">
    <property type="component" value="Unassembled WGS sequence"/>
</dbReference>
<evidence type="ECO:0000256" key="2">
    <source>
        <dbReference type="ARBA" id="ARBA00023242"/>
    </source>
</evidence>
<reference evidence="5 6" key="1">
    <citation type="submission" date="2014-06" db="EMBL/GenBank/DDBJ databases">
        <title>Evolutionary Origins and Diversification of the Mycorrhizal Mutualists.</title>
        <authorList>
            <consortium name="DOE Joint Genome Institute"/>
            <consortium name="Mycorrhizal Genomics Consortium"/>
            <person name="Kohler A."/>
            <person name="Kuo A."/>
            <person name="Nagy L.G."/>
            <person name="Floudas D."/>
            <person name="Copeland A."/>
            <person name="Barry K.W."/>
            <person name="Cichocki N."/>
            <person name="Veneault-Fourrey C."/>
            <person name="LaButti K."/>
            <person name="Lindquist E.A."/>
            <person name="Lipzen A."/>
            <person name="Lundell T."/>
            <person name="Morin E."/>
            <person name="Murat C."/>
            <person name="Riley R."/>
            <person name="Ohm R."/>
            <person name="Sun H."/>
            <person name="Tunlid A."/>
            <person name="Henrissat B."/>
            <person name="Grigoriev I.V."/>
            <person name="Hibbett D.S."/>
            <person name="Martin F."/>
        </authorList>
    </citation>
    <scope>NUCLEOTIDE SEQUENCE [LARGE SCALE GENOMIC DNA]</scope>
    <source>
        <strain evidence="5 6">SS14</strain>
    </source>
</reference>
<evidence type="ECO:0000313" key="6">
    <source>
        <dbReference type="Proteomes" id="UP000054279"/>
    </source>
</evidence>
<dbReference type="CDD" id="cd12148">
    <property type="entry name" value="fungal_TF_MHR"/>
    <property type="match status" value="1"/>
</dbReference>
<accession>A0A0C9UT98</accession>
<dbReference type="GO" id="GO:0008270">
    <property type="term" value="F:zinc ion binding"/>
    <property type="evidence" value="ECO:0007669"/>
    <property type="project" value="InterPro"/>
</dbReference>
<organism evidence="5 6">
    <name type="scientific">Sphaerobolus stellatus (strain SS14)</name>
    <dbReference type="NCBI Taxonomy" id="990650"/>
    <lineage>
        <taxon>Eukaryota</taxon>
        <taxon>Fungi</taxon>
        <taxon>Dikarya</taxon>
        <taxon>Basidiomycota</taxon>
        <taxon>Agaricomycotina</taxon>
        <taxon>Agaricomycetes</taxon>
        <taxon>Phallomycetidae</taxon>
        <taxon>Geastrales</taxon>
        <taxon>Sphaerobolaceae</taxon>
        <taxon>Sphaerobolus</taxon>
    </lineage>
</organism>
<dbReference type="InterPro" id="IPR050613">
    <property type="entry name" value="Sec_Metabolite_Reg"/>
</dbReference>
<dbReference type="PANTHER" id="PTHR31001:SF56">
    <property type="entry name" value="ZN(2)-C6 FUNGAL-TYPE DOMAIN-CONTAINING PROTEIN"/>
    <property type="match status" value="1"/>
</dbReference>
<evidence type="ECO:0000256" key="1">
    <source>
        <dbReference type="ARBA" id="ARBA00004123"/>
    </source>
</evidence>
<dbReference type="PANTHER" id="PTHR31001">
    <property type="entry name" value="UNCHARACTERIZED TRANSCRIPTIONAL REGULATORY PROTEIN"/>
    <property type="match status" value="1"/>
</dbReference>
<dbReference type="EMBL" id="KN837109">
    <property type="protein sequence ID" value="KIJ46068.1"/>
    <property type="molecule type" value="Genomic_DNA"/>
</dbReference>
<keyword evidence="2" id="KW-0539">Nucleus</keyword>
<dbReference type="Pfam" id="PF04082">
    <property type="entry name" value="Fungal_trans"/>
    <property type="match status" value="1"/>
</dbReference>
<dbReference type="AlphaFoldDB" id="A0A0C9UT98"/>
<keyword evidence="6" id="KW-1185">Reference proteome</keyword>
<feature type="region of interest" description="Disordered" evidence="3">
    <location>
        <begin position="357"/>
        <end position="377"/>
    </location>
</feature>
<protein>
    <recommendedName>
        <fullName evidence="4">Xylanolytic transcriptional activator regulatory domain-containing protein</fullName>
    </recommendedName>
</protein>
<comment type="subcellular location">
    <subcellularLocation>
        <location evidence="1">Nucleus</location>
    </subcellularLocation>
</comment>
<dbReference type="GO" id="GO:0006351">
    <property type="term" value="P:DNA-templated transcription"/>
    <property type="evidence" value="ECO:0007669"/>
    <property type="project" value="InterPro"/>
</dbReference>
<feature type="region of interest" description="Disordered" evidence="3">
    <location>
        <begin position="322"/>
        <end position="344"/>
    </location>
</feature>
<evidence type="ECO:0000256" key="3">
    <source>
        <dbReference type="SAM" id="MobiDB-lite"/>
    </source>
</evidence>
<feature type="domain" description="Xylanolytic transcriptional activator regulatory" evidence="4">
    <location>
        <begin position="16"/>
        <end position="89"/>
    </location>
</feature>
<proteinExistence type="predicted"/>
<dbReference type="InterPro" id="IPR007219">
    <property type="entry name" value="XnlR_reg_dom"/>
</dbReference>
<dbReference type="GO" id="GO:0005634">
    <property type="term" value="C:nucleus"/>
    <property type="evidence" value="ECO:0007669"/>
    <property type="project" value="UniProtKB-SubCell"/>
</dbReference>
<dbReference type="GO" id="GO:0003677">
    <property type="term" value="F:DNA binding"/>
    <property type="evidence" value="ECO:0007669"/>
    <property type="project" value="InterPro"/>
</dbReference>
<evidence type="ECO:0000313" key="5">
    <source>
        <dbReference type="EMBL" id="KIJ46068.1"/>
    </source>
</evidence>
<dbReference type="HOGENOM" id="CLU_029480_0_0_1"/>
<gene>
    <name evidence="5" type="ORF">M422DRAFT_29455</name>
</gene>
<evidence type="ECO:0000259" key="4">
    <source>
        <dbReference type="SMART" id="SM00906"/>
    </source>
</evidence>